<proteinExistence type="predicted"/>
<accession>A0A4Q2J2D5</accession>
<evidence type="ECO:0000313" key="2">
    <source>
        <dbReference type="Proteomes" id="UP000292347"/>
    </source>
</evidence>
<keyword evidence="1" id="KW-0378">Hydrolase</keyword>
<reference evidence="1 2" key="1">
    <citation type="submission" date="2019-01" db="EMBL/GenBank/DDBJ databases">
        <title>Sphingomonas mucosissima sp. nov. and Sphingomonas desiccabilis sp. nov., from biological soil crusts in the Colorado Plateau, USA.</title>
        <authorList>
            <person name="Zhu D."/>
        </authorList>
    </citation>
    <scope>NUCLEOTIDE SEQUENCE [LARGE SCALE GENOMIC DNA]</scope>
    <source>
        <strain evidence="1 2">CP1D</strain>
    </source>
</reference>
<comment type="caution">
    <text evidence="1">The sequence shown here is derived from an EMBL/GenBank/DDBJ whole genome shotgun (WGS) entry which is preliminary data.</text>
</comment>
<dbReference type="AlphaFoldDB" id="A0A4Q2J2D5"/>
<protein>
    <submittedName>
        <fullName evidence="1">Alpha/beta hydrolase</fullName>
    </submittedName>
</protein>
<dbReference type="OrthoDB" id="880990at2"/>
<keyword evidence="2" id="KW-1185">Reference proteome</keyword>
<organism evidence="1 2">
    <name type="scientific">Sphingomonas desiccabilis</name>
    <dbReference type="NCBI Taxonomy" id="429134"/>
    <lineage>
        <taxon>Bacteria</taxon>
        <taxon>Pseudomonadati</taxon>
        <taxon>Pseudomonadota</taxon>
        <taxon>Alphaproteobacteria</taxon>
        <taxon>Sphingomonadales</taxon>
        <taxon>Sphingomonadaceae</taxon>
        <taxon>Sphingomonas</taxon>
    </lineage>
</organism>
<dbReference type="EMBL" id="SDPT01000001">
    <property type="protein sequence ID" value="RXZ35651.1"/>
    <property type="molecule type" value="Genomic_DNA"/>
</dbReference>
<dbReference type="Gene3D" id="3.40.50.1820">
    <property type="entry name" value="alpha/beta hydrolase"/>
    <property type="match status" value="1"/>
</dbReference>
<evidence type="ECO:0000313" key="1">
    <source>
        <dbReference type="EMBL" id="RXZ35651.1"/>
    </source>
</evidence>
<dbReference type="InterPro" id="IPR029058">
    <property type="entry name" value="AB_hydrolase_fold"/>
</dbReference>
<dbReference type="Proteomes" id="UP000292347">
    <property type="component" value="Unassembled WGS sequence"/>
</dbReference>
<sequence>MVYVLHRDGASSDAADHHRFARDLAAAAPGARVVALTQPVPEGDADKGMTRGFTRDRITAFADRIEAGRERYRGVPTVLVGDGGGAALVADLAGLRPKLIDGMVLAACPCMLPEWRKHMEKRMPGTSFKPAPDSLDPLMTVGGVRPQTKAALLVGSEDPITPPKFSRGYAEALALRGIATDFRVLPRKGNEILNDPEVLSATTRMLASLQASQ</sequence>
<name>A0A4Q2J2D5_9SPHN</name>
<gene>
    <name evidence="1" type="ORF">EO081_03360</name>
</gene>
<dbReference type="GO" id="GO:0016787">
    <property type="term" value="F:hydrolase activity"/>
    <property type="evidence" value="ECO:0007669"/>
    <property type="project" value="UniProtKB-KW"/>
</dbReference>
<dbReference type="SUPFAM" id="SSF53474">
    <property type="entry name" value="alpha/beta-Hydrolases"/>
    <property type="match status" value="1"/>
</dbReference>